<dbReference type="InterPro" id="IPR050766">
    <property type="entry name" value="Bact_Lucif_Oxidored"/>
</dbReference>
<dbReference type="PANTHER" id="PTHR30137">
    <property type="entry name" value="LUCIFERASE-LIKE MONOOXYGENASE"/>
    <property type="match status" value="1"/>
</dbReference>
<gene>
    <name evidence="4" type="ORF">GCM10010389_19500</name>
</gene>
<reference evidence="4" key="2">
    <citation type="submission" date="2020-09" db="EMBL/GenBank/DDBJ databases">
        <authorList>
            <person name="Sun Q."/>
            <person name="Ohkuma M."/>
        </authorList>
    </citation>
    <scope>NUCLEOTIDE SEQUENCE</scope>
    <source>
        <strain evidence="4">JCM 5016</strain>
    </source>
</reference>
<comment type="caution">
    <text evidence="4">The sequence shown here is derived from an EMBL/GenBank/DDBJ whole genome shotgun (WGS) entry which is preliminary data.</text>
</comment>
<dbReference type="RefSeq" id="WP_190056952.1">
    <property type="nucleotide sequence ID" value="NZ_BMWH01000005.1"/>
</dbReference>
<protein>
    <submittedName>
        <fullName evidence="4">Siderophore biosynthesis protein</fullName>
    </submittedName>
</protein>
<name>A0A918V9K0_9ACTN</name>
<feature type="domain" description="Luciferase-like" evidence="3">
    <location>
        <begin position="28"/>
        <end position="344"/>
    </location>
</feature>
<dbReference type="GO" id="GO:0016705">
    <property type="term" value="F:oxidoreductase activity, acting on paired donors, with incorporation or reduction of molecular oxygen"/>
    <property type="evidence" value="ECO:0007669"/>
    <property type="project" value="InterPro"/>
</dbReference>
<dbReference type="AlphaFoldDB" id="A0A918V9K0"/>
<evidence type="ECO:0000313" key="4">
    <source>
        <dbReference type="EMBL" id="GGZ81780.1"/>
    </source>
</evidence>
<keyword evidence="5" id="KW-1185">Reference proteome</keyword>
<proteinExistence type="predicted"/>
<dbReference type="Pfam" id="PF00296">
    <property type="entry name" value="Bac_luciferase"/>
    <property type="match status" value="1"/>
</dbReference>
<keyword evidence="1" id="KW-0560">Oxidoreductase</keyword>
<dbReference type="InterPro" id="IPR024011">
    <property type="entry name" value="Biosynth_lucif-like_mOase_dom"/>
</dbReference>
<evidence type="ECO:0000256" key="2">
    <source>
        <dbReference type="ARBA" id="ARBA00023033"/>
    </source>
</evidence>
<dbReference type="Proteomes" id="UP000623010">
    <property type="component" value="Unassembled WGS sequence"/>
</dbReference>
<dbReference type="GO" id="GO:0005829">
    <property type="term" value="C:cytosol"/>
    <property type="evidence" value="ECO:0007669"/>
    <property type="project" value="TreeGrafter"/>
</dbReference>
<dbReference type="EMBL" id="BMWH01000005">
    <property type="protein sequence ID" value="GGZ81780.1"/>
    <property type="molecule type" value="Genomic_DNA"/>
</dbReference>
<dbReference type="NCBIfam" id="TIGR04020">
    <property type="entry name" value="seco_metab_LLM"/>
    <property type="match status" value="1"/>
</dbReference>
<dbReference type="Gene3D" id="3.20.20.30">
    <property type="entry name" value="Luciferase-like domain"/>
    <property type="match status" value="1"/>
</dbReference>
<evidence type="ECO:0000256" key="1">
    <source>
        <dbReference type="ARBA" id="ARBA00023002"/>
    </source>
</evidence>
<keyword evidence="2" id="KW-0503">Monooxygenase</keyword>
<dbReference type="InterPro" id="IPR011251">
    <property type="entry name" value="Luciferase-like_dom"/>
</dbReference>
<reference evidence="4" key="1">
    <citation type="journal article" date="2014" name="Int. J. Syst. Evol. Microbiol.">
        <title>Complete genome sequence of Corynebacterium casei LMG S-19264T (=DSM 44701T), isolated from a smear-ripened cheese.</title>
        <authorList>
            <consortium name="US DOE Joint Genome Institute (JGI-PGF)"/>
            <person name="Walter F."/>
            <person name="Albersmeier A."/>
            <person name="Kalinowski J."/>
            <person name="Ruckert C."/>
        </authorList>
    </citation>
    <scope>NUCLEOTIDE SEQUENCE</scope>
    <source>
        <strain evidence="4">JCM 5016</strain>
    </source>
</reference>
<dbReference type="InterPro" id="IPR036661">
    <property type="entry name" value="Luciferase-like_sf"/>
</dbReference>
<dbReference type="GO" id="GO:0004497">
    <property type="term" value="F:monooxygenase activity"/>
    <property type="evidence" value="ECO:0007669"/>
    <property type="project" value="UniProtKB-KW"/>
</dbReference>
<sequence>MTDVSSPAPAHPAAPGPAPAPPRGGLGFGLFFFAAVGDGATEAYRLLLASAARADALGFDFVSTPERHFHRFGGAFPNPAVTSAALAAVTRRVQLRAGSVVTPLHHPARVVEDFAVVDGISGGRAAICVGSGWNVNDFVLAPDAYATRRERVVADIAAIRRAWSSGRWTGRGPGGDEVELDLFPRPVQRELPLWITASRSEETFREAGRLGTNVLTHLENQDLDALTGKIAAYRRARAEAGFDAGRVTVMMHTYVADTDDAARAVAVPWLKRYLLTAIDLEARAVGAGGSMSGGRQGRDFMTRQEARERLAELGVNRYLDGTSLIGSVERCAGVAARVRAAGADEIACLVDFVGDTDTVLDGLDRLNAVRERCGADVDAGAGVSVGAGAGV</sequence>
<evidence type="ECO:0000313" key="5">
    <source>
        <dbReference type="Proteomes" id="UP000623010"/>
    </source>
</evidence>
<accession>A0A918V9K0</accession>
<dbReference type="PANTHER" id="PTHR30137:SF8">
    <property type="entry name" value="BLR5498 PROTEIN"/>
    <property type="match status" value="1"/>
</dbReference>
<dbReference type="SUPFAM" id="SSF51679">
    <property type="entry name" value="Bacterial luciferase-like"/>
    <property type="match status" value="1"/>
</dbReference>
<evidence type="ECO:0000259" key="3">
    <source>
        <dbReference type="Pfam" id="PF00296"/>
    </source>
</evidence>
<organism evidence="4 5">
    <name type="scientific">Streptomyces echinoruber</name>
    <dbReference type="NCBI Taxonomy" id="68898"/>
    <lineage>
        <taxon>Bacteria</taxon>
        <taxon>Bacillati</taxon>
        <taxon>Actinomycetota</taxon>
        <taxon>Actinomycetes</taxon>
        <taxon>Kitasatosporales</taxon>
        <taxon>Streptomycetaceae</taxon>
        <taxon>Streptomyces</taxon>
    </lineage>
</organism>